<evidence type="ECO:0000256" key="1">
    <source>
        <dbReference type="SAM" id="Phobius"/>
    </source>
</evidence>
<reference evidence="3" key="1">
    <citation type="journal article" date="2015" name="MBio">
        <title>Genome-Resolved Metagenomic Analysis Reveals Roles for Candidate Phyla and Other Microbial Community Members in Biogeochemical Transformations in Oil Reservoirs.</title>
        <authorList>
            <person name="Hu P."/>
            <person name="Tom L."/>
            <person name="Singh A."/>
            <person name="Thomas B.C."/>
            <person name="Baker B.J."/>
            <person name="Piceno Y.M."/>
            <person name="Andersen G.L."/>
            <person name="Banfield J.F."/>
        </authorList>
    </citation>
    <scope>NUCLEOTIDE SEQUENCE [LARGE SCALE GENOMIC DNA]</scope>
</reference>
<protein>
    <submittedName>
        <fullName evidence="2">Uncharacterized protein</fullName>
    </submittedName>
</protein>
<dbReference type="Proteomes" id="UP000055014">
    <property type="component" value="Unassembled WGS sequence"/>
</dbReference>
<dbReference type="EMBL" id="LGGW01000251">
    <property type="protein sequence ID" value="KUK84494.1"/>
    <property type="molecule type" value="Genomic_DNA"/>
</dbReference>
<keyword evidence="1" id="KW-0812">Transmembrane</keyword>
<name>A0A101HXB3_9BACT</name>
<comment type="caution">
    <text evidence="2">The sequence shown here is derived from an EMBL/GenBank/DDBJ whole genome shotgun (WGS) entry which is preliminary data.</text>
</comment>
<feature type="transmembrane region" description="Helical" evidence="1">
    <location>
        <begin position="6"/>
        <end position="24"/>
    </location>
</feature>
<proteinExistence type="predicted"/>
<dbReference type="AlphaFoldDB" id="A0A101HXB3"/>
<organism evidence="2 3">
    <name type="scientific">Mesotoga infera</name>
    <dbReference type="NCBI Taxonomy" id="1236046"/>
    <lineage>
        <taxon>Bacteria</taxon>
        <taxon>Thermotogati</taxon>
        <taxon>Thermotogota</taxon>
        <taxon>Thermotogae</taxon>
        <taxon>Kosmotogales</taxon>
        <taxon>Kosmotogaceae</taxon>
        <taxon>Mesotoga</taxon>
    </lineage>
</organism>
<gene>
    <name evidence="2" type="ORF">XE02_1658</name>
</gene>
<keyword evidence="1" id="KW-0472">Membrane</keyword>
<dbReference type="PATRIC" id="fig|1236046.5.peg.162"/>
<sequence>MTLIMFLYYVMTAYVVGMLIWNFIKTKDIKSEILYTLALLPFILRLLRMK</sequence>
<evidence type="ECO:0000313" key="3">
    <source>
        <dbReference type="Proteomes" id="UP000055014"/>
    </source>
</evidence>
<keyword evidence="1" id="KW-1133">Transmembrane helix</keyword>
<evidence type="ECO:0000313" key="2">
    <source>
        <dbReference type="EMBL" id="KUK84494.1"/>
    </source>
</evidence>
<accession>A0A101HXB3</accession>